<dbReference type="SMART" id="SM00220">
    <property type="entry name" value="S_TKc"/>
    <property type="match status" value="1"/>
</dbReference>
<keyword evidence="4" id="KW-1185">Reference proteome</keyword>
<sequence>MIEPPITNVQIPLKLSSSLKSEISDSDPKSIPTFHGNPSIKNLIDSDSNTLPNSLPNSITTDHTNTTFTNDVQYSDFNHAKINSVFTLKTPLNKQSEYLIDPESTPIIAPLSRIDFGTRVSDSLKVVYKTVFDESLAKKEKSMIDKVIDHNIPNTMTYLDTFKNISGDRVFVFERLSHLSTNNRDLIDIADITRKLLVTLNHLHSIGIVHLDVNHSNLLSSPNNYNSVKLIDFGLAHSLHDAKEIPKCGTFGFISPEILSDHSFDGRSDVYSLGIVFGTMLLEFIPSVDLRFLGSANVTPETIQHIIDQLDTFLKAYNYNSPINIINDQDIYIHQTSDPQFKQTPEFYKNPNSFTSTNGSSTSWSSVSTRLNTEPTSYPPSHLNDPYSIETDPIILDIYNNGFSASHLSHFLKDDPDSNYSSYYNYSSDCSSTNQSDSISPPPPPPTSFYSIKKQNIQNFTSSIYSNNRGPNEPLSSSNHCNYKQPSPDNYNQNDSEVPTAVLHAADLLMQLLQESPNNRPTAKQALNHPLFKFFTDDNTDHSESINNDNLSRTSSLVSRSVGFKDLYSSESLSKLSSPCDTLKSHSCTLAPNTSSPFCQTESDSATAIYPITSATEPFDDLSIPPTATTAPPCTLQLDTQTLAMEAMKQDYFKNTKASDIYTWSTKIKSKMSPNLSHKPSIDYMDVYQSTFMDANVLLDY</sequence>
<evidence type="ECO:0000313" key="4">
    <source>
        <dbReference type="Proteomes" id="UP000187283"/>
    </source>
</evidence>
<dbReference type="InterPro" id="IPR011009">
    <property type="entry name" value="Kinase-like_dom_sf"/>
</dbReference>
<organism evidence="3 4">
    <name type="scientific">Smittium culicis</name>
    <dbReference type="NCBI Taxonomy" id="133412"/>
    <lineage>
        <taxon>Eukaryota</taxon>
        <taxon>Fungi</taxon>
        <taxon>Fungi incertae sedis</taxon>
        <taxon>Zoopagomycota</taxon>
        <taxon>Kickxellomycotina</taxon>
        <taxon>Harpellomycetes</taxon>
        <taxon>Harpellales</taxon>
        <taxon>Legeriomycetaceae</taxon>
        <taxon>Smittium</taxon>
    </lineage>
</organism>
<feature type="region of interest" description="Disordered" evidence="1">
    <location>
        <begin position="431"/>
        <end position="494"/>
    </location>
</feature>
<gene>
    <name evidence="3" type="ORF">AYI70_g4216</name>
</gene>
<dbReference type="SUPFAM" id="SSF56112">
    <property type="entry name" value="Protein kinase-like (PK-like)"/>
    <property type="match status" value="1"/>
</dbReference>
<reference evidence="3 4" key="1">
    <citation type="submission" date="2017-01" db="EMBL/GenBank/DDBJ databases">
        <authorList>
            <person name="Mah S.A."/>
            <person name="Swanson W.J."/>
            <person name="Moy G.W."/>
            <person name="Vacquier V.D."/>
        </authorList>
    </citation>
    <scope>NUCLEOTIDE SEQUENCE [LARGE SCALE GENOMIC DNA]</scope>
    <source>
        <strain evidence="3 4">GSMNP</strain>
    </source>
</reference>
<accession>A0A1R1Y089</accession>
<dbReference type="EMBL" id="LSSN01001283">
    <property type="protein sequence ID" value="OMJ20275.1"/>
    <property type="molecule type" value="Genomic_DNA"/>
</dbReference>
<feature type="region of interest" description="Disordered" evidence="1">
    <location>
        <begin position="349"/>
        <end position="386"/>
    </location>
</feature>
<feature type="compositionally biased region" description="Low complexity" evidence="1">
    <location>
        <begin position="350"/>
        <end position="372"/>
    </location>
</feature>
<dbReference type="OrthoDB" id="4062651at2759"/>
<dbReference type="Proteomes" id="UP000187283">
    <property type="component" value="Unassembled WGS sequence"/>
</dbReference>
<dbReference type="InterPro" id="IPR000719">
    <property type="entry name" value="Prot_kinase_dom"/>
</dbReference>
<evidence type="ECO:0000256" key="1">
    <source>
        <dbReference type="SAM" id="MobiDB-lite"/>
    </source>
</evidence>
<protein>
    <submittedName>
        <fullName evidence="3">Putative serine/threonine-protein kinase 2</fullName>
    </submittedName>
</protein>
<dbReference type="PROSITE" id="PS50011">
    <property type="entry name" value="PROTEIN_KINASE_DOM"/>
    <property type="match status" value="1"/>
</dbReference>
<evidence type="ECO:0000313" key="3">
    <source>
        <dbReference type="EMBL" id="OMJ20275.1"/>
    </source>
</evidence>
<dbReference type="GO" id="GO:0005737">
    <property type="term" value="C:cytoplasm"/>
    <property type="evidence" value="ECO:0007669"/>
    <property type="project" value="TreeGrafter"/>
</dbReference>
<evidence type="ECO:0000259" key="2">
    <source>
        <dbReference type="PROSITE" id="PS50011"/>
    </source>
</evidence>
<feature type="domain" description="Protein kinase" evidence="2">
    <location>
        <begin position="71"/>
        <end position="532"/>
    </location>
</feature>
<dbReference type="AlphaFoldDB" id="A0A1R1Y089"/>
<dbReference type="STRING" id="133412.A0A1R1Y089"/>
<dbReference type="GO" id="GO:0005634">
    <property type="term" value="C:nucleus"/>
    <property type="evidence" value="ECO:0007669"/>
    <property type="project" value="TreeGrafter"/>
</dbReference>
<dbReference type="GO" id="GO:0044773">
    <property type="term" value="P:mitotic DNA damage checkpoint signaling"/>
    <property type="evidence" value="ECO:0007669"/>
    <property type="project" value="TreeGrafter"/>
</dbReference>
<keyword evidence="3" id="KW-0808">Transferase</keyword>
<name>A0A1R1Y089_9FUNG</name>
<dbReference type="GO" id="GO:0005524">
    <property type="term" value="F:ATP binding"/>
    <property type="evidence" value="ECO:0007669"/>
    <property type="project" value="InterPro"/>
</dbReference>
<dbReference type="PANTHER" id="PTHR44167">
    <property type="entry name" value="OVARIAN-SPECIFIC SERINE/THREONINE-PROTEIN KINASE LOK-RELATED"/>
    <property type="match status" value="1"/>
</dbReference>
<dbReference type="PANTHER" id="PTHR44167:SF25">
    <property type="entry name" value="PROTEIN KINASE DOMAIN CONTAINING PROTEIN"/>
    <property type="match status" value="1"/>
</dbReference>
<comment type="caution">
    <text evidence="3">The sequence shown here is derived from an EMBL/GenBank/DDBJ whole genome shotgun (WGS) entry which is preliminary data.</text>
</comment>
<feature type="compositionally biased region" description="Polar residues" evidence="1">
    <location>
        <begin position="448"/>
        <end position="494"/>
    </location>
</feature>
<proteinExistence type="predicted"/>
<dbReference type="Pfam" id="PF00069">
    <property type="entry name" value="Pkinase"/>
    <property type="match status" value="1"/>
</dbReference>
<keyword evidence="3" id="KW-0418">Kinase</keyword>
<dbReference type="GO" id="GO:0004674">
    <property type="term" value="F:protein serine/threonine kinase activity"/>
    <property type="evidence" value="ECO:0007669"/>
    <property type="project" value="TreeGrafter"/>
</dbReference>
<dbReference type="Gene3D" id="1.10.510.10">
    <property type="entry name" value="Transferase(Phosphotransferase) domain 1"/>
    <property type="match status" value="2"/>
</dbReference>